<dbReference type="Proteomes" id="UP001202281">
    <property type="component" value="Unassembled WGS sequence"/>
</dbReference>
<dbReference type="SUPFAM" id="SSF53474">
    <property type="entry name" value="alpha/beta-Hydrolases"/>
    <property type="match status" value="1"/>
</dbReference>
<dbReference type="GO" id="GO:0016787">
    <property type="term" value="F:hydrolase activity"/>
    <property type="evidence" value="ECO:0007669"/>
    <property type="project" value="UniProtKB-KW"/>
</dbReference>
<comment type="caution">
    <text evidence="2">The sequence shown here is derived from an EMBL/GenBank/DDBJ whole genome shotgun (WGS) entry which is preliminary data.</text>
</comment>
<dbReference type="Gene3D" id="3.40.50.1820">
    <property type="entry name" value="alpha/beta hydrolase"/>
    <property type="match status" value="1"/>
</dbReference>
<evidence type="ECO:0000313" key="2">
    <source>
        <dbReference type="EMBL" id="MCJ2187110.1"/>
    </source>
</evidence>
<dbReference type="RefSeq" id="WP_243920376.1">
    <property type="nucleotide sequence ID" value="NZ_JALHLG010000011.1"/>
</dbReference>
<organism evidence="2 3">
    <name type="scientific">Novosphingobium beihaiensis</name>
    <dbReference type="NCBI Taxonomy" id="2930389"/>
    <lineage>
        <taxon>Bacteria</taxon>
        <taxon>Pseudomonadati</taxon>
        <taxon>Pseudomonadota</taxon>
        <taxon>Alphaproteobacteria</taxon>
        <taxon>Sphingomonadales</taxon>
        <taxon>Sphingomonadaceae</taxon>
        <taxon>Novosphingobium</taxon>
    </lineage>
</organism>
<dbReference type="EMBL" id="JALHLG010000011">
    <property type="protein sequence ID" value="MCJ2187110.1"/>
    <property type="molecule type" value="Genomic_DNA"/>
</dbReference>
<proteinExistence type="predicted"/>
<gene>
    <name evidence="2" type="ORF">MTR66_09825</name>
</gene>
<keyword evidence="3" id="KW-1185">Reference proteome</keyword>
<reference evidence="2 3" key="1">
    <citation type="submission" date="2022-04" db="EMBL/GenBank/DDBJ databases">
        <title>Identification of a novel bacterium isolated from mangrove sediments.</title>
        <authorList>
            <person name="Pan X."/>
        </authorList>
    </citation>
    <scope>NUCLEOTIDE SEQUENCE [LARGE SCALE GENOMIC DNA]</scope>
    <source>
        <strain evidence="2 3">B2638</strain>
    </source>
</reference>
<dbReference type="PANTHER" id="PTHR12277">
    <property type="entry name" value="ALPHA/BETA HYDROLASE DOMAIN-CONTAINING PROTEIN"/>
    <property type="match status" value="1"/>
</dbReference>
<feature type="domain" description="Serine aminopeptidase S33" evidence="1">
    <location>
        <begin position="65"/>
        <end position="173"/>
    </location>
</feature>
<keyword evidence="2" id="KW-0378">Hydrolase</keyword>
<dbReference type="PANTHER" id="PTHR12277:SF81">
    <property type="entry name" value="PROTEIN ABHD13"/>
    <property type="match status" value="1"/>
</dbReference>
<accession>A0ABT0BQ72</accession>
<dbReference type="InterPro" id="IPR029058">
    <property type="entry name" value="AB_hydrolase_fold"/>
</dbReference>
<evidence type="ECO:0000259" key="1">
    <source>
        <dbReference type="Pfam" id="PF12146"/>
    </source>
</evidence>
<name>A0ABT0BQ72_9SPHN</name>
<sequence length="260" mass="26977">MPAFLLGAAGLYAIAILALYLGQRAIIYPAPGGPVAIPAGFEKVHLKTGDGLTLTAAWHPARSGKRTVLFFHGNGDTLPGAAAATRGLAEAGYGVLLADYRGYAGNPGKPTEAGLIMDGKAAEAFLSAQGIKPESVILMGASLGTGIATQLAADRTPAALVLVSPFTSLADAGAAALPWAPVRLLMHDQFKSRDVIADMEAPVLVLHGADDRVIPFKQGRALANAAPHGEFLRFDGNGHQLQFTAQAQDAIVQWLVRKGL</sequence>
<evidence type="ECO:0000313" key="3">
    <source>
        <dbReference type="Proteomes" id="UP001202281"/>
    </source>
</evidence>
<dbReference type="InterPro" id="IPR022742">
    <property type="entry name" value="Hydrolase_4"/>
</dbReference>
<dbReference type="Pfam" id="PF12146">
    <property type="entry name" value="Hydrolase_4"/>
    <property type="match status" value="1"/>
</dbReference>
<protein>
    <submittedName>
        <fullName evidence="2">Alpha/beta hydrolase</fullName>
    </submittedName>
</protein>